<keyword evidence="3" id="KW-1185">Reference proteome</keyword>
<protein>
    <submittedName>
        <fullName evidence="2">Hemerythrin domain-containing protein</fullName>
    </submittedName>
</protein>
<name>A0AAW4XV21_9BURK</name>
<dbReference type="InterPro" id="IPR012312">
    <property type="entry name" value="Hemerythrin-like"/>
</dbReference>
<comment type="caution">
    <text evidence="2">The sequence shown here is derived from an EMBL/GenBank/DDBJ whole genome shotgun (WGS) entry which is preliminary data.</text>
</comment>
<dbReference type="CDD" id="cd12108">
    <property type="entry name" value="Hr-like"/>
    <property type="match status" value="1"/>
</dbReference>
<dbReference type="EMBL" id="JAJNCT010000009">
    <property type="protein sequence ID" value="MCD2165247.1"/>
    <property type="molecule type" value="Genomic_DNA"/>
</dbReference>
<feature type="domain" description="Hemerythrin-like" evidence="1">
    <location>
        <begin position="20"/>
        <end position="154"/>
    </location>
</feature>
<dbReference type="Proteomes" id="UP001199260">
    <property type="component" value="Unassembled WGS sequence"/>
</dbReference>
<dbReference type="Gene3D" id="1.20.120.520">
    <property type="entry name" value="nmb1532 protein domain like"/>
    <property type="match status" value="1"/>
</dbReference>
<evidence type="ECO:0000313" key="2">
    <source>
        <dbReference type="EMBL" id="MCD2165247.1"/>
    </source>
</evidence>
<dbReference type="Pfam" id="PF01814">
    <property type="entry name" value="Hemerythrin"/>
    <property type="match status" value="1"/>
</dbReference>
<proteinExistence type="predicted"/>
<reference evidence="2 3" key="1">
    <citation type="submission" date="2021-11" db="EMBL/GenBank/DDBJ databases">
        <title>Genome sequence.</title>
        <authorList>
            <person name="Sun Q."/>
        </authorList>
    </citation>
    <scope>NUCLEOTIDE SEQUENCE [LARGE SCALE GENOMIC DNA]</scope>
    <source>
        <strain evidence="2 3">KCTC 12005</strain>
    </source>
</reference>
<sequence length="185" mass="20108">MKQLLNTPPTAGFDEPFGMLQACHGRVARSLDLLGRLGAYLAEQGGDDAQGQARDAAADVQRYFDLASPLHHQDEELHVLPALRAAGQRALADQLQAEHRQMEALWPAIRADLQAVQAGHAPAGTALVAARRRWADFAAVYTRHIAAEETQAYPSAQTTLEPPVQAAMGREMAQRRGVRYPEVGP</sequence>
<evidence type="ECO:0000313" key="3">
    <source>
        <dbReference type="Proteomes" id="UP001199260"/>
    </source>
</evidence>
<organism evidence="2 3">
    <name type="scientific">Comamonas koreensis</name>
    <dbReference type="NCBI Taxonomy" id="160825"/>
    <lineage>
        <taxon>Bacteria</taxon>
        <taxon>Pseudomonadati</taxon>
        <taxon>Pseudomonadota</taxon>
        <taxon>Betaproteobacteria</taxon>
        <taxon>Burkholderiales</taxon>
        <taxon>Comamonadaceae</taxon>
        <taxon>Comamonas</taxon>
    </lineage>
</organism>
<evidence type="ECO:0000259" key="1">
    <source>
        <dbReference type="Pfam" id="PF01814"/>
    </source>
</evidence>
<dbReference type="AlphaFoldDB" id="A0AAW4XV21"/>
<gene>
    <name evidence="2" type="ORF">LPW39_08890</name>
</gene>
<accession>A0AAW4XV21</accession>
<dbReference type="RefSeq" id="WP_230773701.1">
    <property type="nucleotide sequence ID" value="NZ_JAJNCT010000009.1"/>
</dbReference>